<dbReference type="FunFam" id="3.30.200.20:FF:000040">
    <property type="entry name" value="Dual specificity mitogen-activated protein kinase kinase"/>
    <property type="match status" value="1"/>
</dbReference>
<dbReference type="Gene3D" id="1.10.510.10">
    <property type="entry name" value="Transferase(Phosphotransferase) domain 1"/>
    <property type="match status" value="1"/>
</dbReference>
<dbReference type="OrthoDB" id="8693905at2759"/>
<dbReference type="GeneID" id="25568118"/>
<evidence type="ECO:0000259" key="12">
    <source>
        <dbReference type="PROSITE" id="PS50011"/>
    </source>
</evidence>
<comment type="similarity">
    <text evidence="1">Belongs to the protein kinase superfamily. STE Ser/Thr protein kinase family. STE20 subfamily.</text>
</comment>
<comment type="catalytic activity">
    <reaction evidence="9">
        <text>L-seryl-[protein] + ATP = O-phospho-L-seryl-[protein] + ADP + H(+)</text>
        <dbReference type="Rhea" id="RHEA:17989"/>
        <dbReference type="Rhea" id="RHEA-COMP:9863"/>
        <dbReference type="Rhea" id="RHEA-COMP:11604"/>
        <dbReference type="ChEBI" id="CHEBI:15378"/>
        <dbReference type="ChEBI" id="CHEBI:29999"/>
        <dbReference type="ChEBI" id="CHEBI:30616"/>
        <dbReference type="ChEBI" id="CHEBI:83421"/>
        <dbReference type="ChEBI" id="CHEBI:456216"/>
        <dbReference type="EC" id="2.7.11.1"/>
    </reaction>
</comment>
<name>A0A0L0DP18_THETB</name>
<reference evidence="14 15" key="1">
    <citation type="submission" date="2010-05" db="EMBL/GenBank/DDBJ databases">
        <title>The Genome Sequence of Thecamonas trahens ATCC 50062.</title>
        <authorList>
            <consortium name="The Broad Institute Genome Sequencing Platform"/>
            <person name="Russ C."/>
            <person name="Cuomo C."/>
            <person name="Shea T."/>
            <person name="Young S.K."/>
            <person name="Zeng Q."/>
            <person name="Koehrsen M."/>
            <person name="Haas B."/>
            <person name="Borodovsky M."/>
            <person name="Guigo R."/>
            <person name="Alvarado L."/>
            <person name="Berlin A."/>
            <person name="Bochicchio J."/>
            <person name="Borenstein D."/>
            <person name="Chapman S."/>
            <person name="Chen Z."/>
            <person name="Freedman E."/>
            <person name="Gellesch M."/>
            <person name="Goldberg J."/>
            <person name="Griggs A."/>
            <person name="Gujja S."/>
            <person name="Heilman E."/>
            <person name="Heiman D."/>
            <person name="Hepburn T."/>
            <person name="Howarth C."/>
            <person name="Jen D."/>
            <person name="Larson L."/>
            <person name="Mehta T."/>
            <person name="Park D."/>
            <person name="Pearson M."/>
            <person name="Roberts A."/>
            <person name="Saif S."/>
            <person name="Shenoy N."/>
            <person name="Sisk P."/>
            <person name="Stolte C."/>
            <person name="Sykes S."/>
            <person name="Thomson T."/>
            <person name="Walk T."/>
            <person name="White J."/>
            <person name="Yandava C."/>
            <person name="Burger G."/>
            <person name="Gray M.W."/>
            <person name="Holland P.W.H."/>
            <person name="King N."/>
            <person name="Lang F.B.F."/>
            <person name="Roger A.J."/>
            <person name="Ruiz-Trillo I."/>
            <person name="Lander E."/>
            <person name="Nusbaum C."/>
        </authorList>
    </citation>
    <scope>NUCLEOTIDE SEQUENCE [LARGE SCALE GENOMIC DNA]</scope>
    <source>
        <strain evidence="14 15">ATCC 50062</strain>
    </source>
</reference>
<dbReference type="OMA" id="KFIMRNA"/>
<evidence type="ECO:0000256" key="11">
    <source>
        <dbReference type="SAM" id="MobiDB-lite"/>
    </source>
</evidence>
<comment type="catalytic activity">
    <reaction evidence="8">
        <text>L-threonyl-[protein] + ATP = O-phospho-L-threonyl-[protein] + ADP + H(+)</text>
        <dbReference type="Rhea" id="RHEA:46608"/>
        <dbReference type="Rhea" id="RHEA-COMP:11060"/>
        <dbReference type="Rhea" id="RHEA-COMP:11605"/>
        <dbReference type="ChEBI" id="CHEBI:15378"/>
        <dbReference type="ChEBI" id="CHEBI:30013"/>
        <dbReference type="ChEBI" id="CHEBI:30616"/>
        <dbReference type="ChEBI" id="CHEBI:61977"/>
        <dbReference type="ChEBI" id="CHEBI:456216"/>
        <dbReference type="EC" id="2.7.11.1"/>
    </reaction>
</comment>
<evidence type="ECO:0000259" key="13">
    <source>
        <dbReference type="PROSITE" id="PS50951"/>
    </source>
</evidence>
<dbReference type="Proteomes" id="UP000054408">
    <property type="component" value="Unassembled WGS sequence"/>
</dbReference>
<dbReference type="CDD" id="cd06612">
    <property type="entry name" value="STKc_MST1_2"/>
    <property type="match status" value="1"/>
</dbReference>
<keyword evidence="7 10" id="KW-0067">ATP-binding</keyword>
<dbReference type="PANTHER" id="PTHR48012">
    <property type="entry name" value="STERILE20-LIKE KINASE, ISOFORM B-RELATED"/>
    <property type="match status" value="1"/>
</dbReference>
<keyword evidence="6 14" id="KW-0418">Kinase</keyword>
<proteinExistence type="inferred from homology"/>
<evidence type="ECO:0000256" key="1">
    <source>
        <dbReference type="ARBA" id="ARBA00008874"/>
    </source>
</evidence>
<dbReference type="PROSITE" id="PS50011">
    <property type="entry name" value="PROTEIN_KINASE_DOM"/>
    <property type="match status" value="1"/>
</dbReference>
<dbReference type="GO" id="GO:0007165">
    <property type="term" value="P:signal transduction"/>
    <property type="evidence" value="ECO:0007669"/>
    <property type="project" value="InterPro"/>
</dbReference>
<evidence type="ECO:0000256" key="10">
    <source>
        <dbReference type="PROSITE-ProRule" id="PRU10141"/>
    </source>
</evidence>
<dbReference type="CDD" id="cd21884">
    <property type="entry name" value="SARAH_MST_Hpo"/>
    <property type="match status" value="1"/>
</dbReference>
<evidence type="ECO:0000256" key="2">
    <source>
        <dbReference type="ARBA" id="ARBA00012513"/>
    </source>
</evidence>
<evidence type="ECO:0000256" key="5">
    <source>
        <dbReference type="ARBA" id="ARBA00022741"/>
    </source>
</evidence>
<accession>A0A0L0DP18</accession>
<dbReference type="InterPro" id="IPR011524">
    <property type="entry name" value="SARAH_dom"/>
</dbReference>
<dbReference type="GO" id="GO:0004674">
    <property type="term" value="F:protein serine/threonine kinase activity"/>
    <property type="evidence" value="ECO:0007669"/>
    <property type="project" value="UniProtKB-KW"/>
</dbReference>
<dbReference type="Gene3D" id="4.10.170.10">
    <property type="entry name" value="p53-like tetramerisation domain"/>
    <property type="match status" value="1"/>
</dbReference>
<dbReference type="GO" id="GO:0005524">
    <property type="term" value="F:ATP binding"/>
    <property type="evidence" value="ECO:0007669"/>
    <property type="project" value="UniProtKB-UniRule"/>
</dbReference>
<dbReference type="InterPro" id="IPR024205">
    <property type="entry name" value="Mst1_2_SARAH_domain"/>
</dbReference>
<evidence type="ECO:0000256" key="6">
    <source>
        <dbReference type="ARBA" id="ARBA00022777"/>
    </source>
</evidence>
<gene>
    <name evidence="14" type="ORF">AMSG_09714</name>
</gene>
<dbReference type="RefSeq" id="XP_013754063.1">
    <property type="nucleotide sequence ID" value="XM_013898609.1"/>
</dbReference>
<dbReference type="AlphaFoldDB" id="A0A0L0DP18"/>
<evidence type="ECO:0000256" key="9">
    <source>
        <dbReference type="ARBA" id="ARBA00048679"/>
    </source>
</evidence>
<evidence type="ECO:0000256" key="7">
    <source>
        <dbReference type="ARBA" id="ARBA00022840"/>
    </source>
</evidence>
<evidence type="ECO:0000313" key="14">
    <source>
        <dbReference type="EMBL" id="KNC54052.1"/>
    </source>
</evidence>
<dbReference type="InterPro" id="IPR050629">
    <property type="entry name" value="STE20/SPS1-PAK"/>
</dbReference>
<dbReference type="FunFam" id="1.10.510.10:FF:000499">
    <property type="entry name" value="Serine/threonine-protein kinase KIC1"/>
    <property type="match status" value="1"/>
</dbReference>
<dbReference type="InterPro" id="IPR017441">
    <property type="entry name" value="Protein_kinase_ATP_BS"/>
</dbReference>
<dbReference type="SUPFAM" id="SSF56112">
    <property type="entry name" value="Protein kinase-like (PK-like)"/>
    <property type="match status" value="1"/>
</dbReference>
<dbReference type="EC" id="2.7.11.1" evidence="2"/>
<sequence length="409" mass="45487">MDETVFELSAADLGQDPNEVFQKVEKLGEGSYGSVYKAMHVRTGKIVAIKEVAMEDDLDEIIIEINIMKQLSDPYIVNYFGNYLLANELWIIMEYCGSGSVADLMSVCKECLTEEQIGCIMADTLKGLEYLHKNNKIHRDIKAGNILINDQGLAKLADFGVSGQLKDDDAKRNTVIGTPYWMAPEVIQEIGYSTGVDIWSLGITCIEMADSRPPLCNIHPMRAIFMIPQRPSPTLTSPDEWSDEFNDFIASCLVKEAADRPTATQLLKHAFVNKKHSRSSLLEMMERASTIIEEKGRNFESDDEEASEEDDDDDDYTGTMARVDAPDDGTMVRASADSSAPDKITPEYLVKITSRKQADILNSMPLDSLKALLTQIDASMTREVAAINQKYEKKKAPILTVLEAKTAES</sequence>
<evidence type="ECO:0000313" key="15">
    <source>
        <dbReference type="Proteomes" id="UP000054408"/>
    </source>
</evidence>
<dbReference type="SMART" id="SM00220">
    <property type="entry name" value="S_TKc"/>
    <property type="match status" value="1"/>
</dbReference>
<dbReference type="GO" id="GO:0005737">
    <property type="term" value="C:cytoplasm"/>
    <property type="evidence" value="ECO:0007669"/>
    <property type="project" value="TreeGrafter"/>
</dbReference>
<dbReference type="GO" id="GO:0051262">
    <property type="term" value="P:protein tetramerization"/>
    <property type="evidence" value="ECO:0007669"/>
    <property type="project" value="InterPro"/>
</dbReference>
<dbReference type="eggNOG" id="KOG0574">
    <property type="taxonomic scope" value="Eukaryota"/>
</dbReference>
<dbReference type="InterPro" id="IPR036674">
    <property type="entry name" value="p53_tetramer_sf"/>
</dbReference>
<dbReference type="InterPro" id="IPR011009">
    <property type="entry name" value="Kinase-like_dom_sf"/>
</dbReference>
<keyword evidence="5 10" id="KW-0547">Nucleotide-binding</keyword>
<dbReference type="EMBL" id="GL349485">
    <property type="protein sequence ID" value="KNC54052.1"/>
    <property type="molecule type" value="Genomic_DNA"/>
</dbReference>
<feature type="region of interest" description="Disordered" evidence="11">
    <location>
        <begin position="293"/>
        <end position="339"/>
    </location>
</feature>
<evidence type="ECO:0000256" key="4">
    <source>
        <dbReference type="ARBA" id="ARBA00022679"/>
    </source>
</evidence>
<keyword evidence="15" id="KW-1185">Reference proteome</keyword>
<feature type="domain" description="Protein kinase" evidence="12">
    <location>
        <begin position="21"/>
        <end position="272"/>
    </location>
</feature>
<dbReference type="Pfam" id="PF00069">
    <property type="entry name" value="Pkinase"/>
    <property type="match status" value="1"/>
</dbReference>
<protein>
    <recommendedName>
        <fullName evidence="2">non-specific serine/threonine protein kinase</fullName>
        <ecNumber evidence="2">2.7.11.1</ecNumber>
    </recommendedName>
</protein>
<dbReference type="PROSITE" id="PS50951">
    <property type="entry name" value="SARAH"/>
    <property type="match status" value="1"/>
</dbReference>
<dbReference type="STRING" id="461836.A0A0L0DP18"/>
<dbReference type="InterPro" id="IPR000719">
    <property type="entry name" value="Prot_kinase_dom"/>
</dbReference>
<evidence type="ECO:0000256" key="8">
    <source>
        <dbReference type="ARBA" id="ARBA00047899"/>
    </source>
</evidence>
<dbReference type="PROSITE" id="PS00107">
    <property type="entry name" value="PROTEIN_KINASE_ATP"/>
    <property type="match status" value="1"/>
</dbReference>
<dbReference type="Pfam" id="PF11629">
    <property type="entry name" value="Mst1_SARAH"/>
    <property type="match status" value="1"/>
</dbReference>
<feature type="binding site" evidence="10">
    <location>
        <position position="50"/>
    </location>
    <ligand>
        <name>ATP</name>
        <dbReference type="ChEBI" id="CHEBI:30616"/>
    </ligand>
</feature>
<feature type="domain" description="SARAH" evidence="13">
    <location>
        <begin position="358"/>
        <end position="405"/>
    </location>
</feature>
<keyword evidence="4" id="KW-0808">Transferase</keyword>
<evidence type="ECO:0000256" key="3">
    <source>
        <dbReference type="ARBA" id="ARBA00022527"/>
    </source>
</evidence>
<dbReference type="PANTHER" id="PTHR48012:SF10">
    <property type="entry name" value="FI20177P1"/>
    <property type="match status" value="1"/>
</dbReference>
<organism evidence="14 15">
    <name type="scientific">Thecamonas trahens ATCC 50062</name>
    <dbReference type="NCBI Taxonomy" id="461836"/>
    <lineage>
        <taxon>Eukaryota</taxon>
        <taxon>Apusozoa</taxon>
        <taxon>Apusomonadida</taxon>
        <taxon>Apusomonadidae</taxon>
        <taxon>Thecamonas</taxon>
    </lineage>
</organism>
<feature type="compositionally biased region" description="Acidic residues" evidence="11">
    <location>
        <begin position="301"/>
        <end position="316"/>
    </location>
</feature>
<keyword evidence="3" id="KW-0723">Serine/threonine-protein kinase</keyword>